<dbReference type="Proteomes" id="UP000299102">
    <property type="component" value="Unassembled WGS sequence"/>
</dbReference>
<comment type="caution">
    <text evidence="1">The sequence shown here is derived from an EMBL/GenBank/DDBJ whole genome shotgun (WGS) entry which is preliminary data.</text>
</comment>
<keyword evidence="2" id="KW-1185">Reference proteome</keyword>
<dbReference type="AlphaFoldDB" id="A0A4C1WSB4"/>
<organism evidence="1 2">
    <name type="scientific">Eumeta variegata</name>
    <name type="common">Bagworm moth</name>
    <name type="synonym">Eumeta japonica</name>
    <dbReference type="NCBI Taxonomy" id="151549"/>
    <lineage>
        <taxon>Eukaryota</taxon>
        <taxon>Metazoa</taxon>
        <taxon>Ecdysozoa</taxon>
        <taxon>Arthropoda</taxon>
        <taxon>Hexapoda</taxon>
        <taxon>Insecta</taxon>
        <taxon>Pterygota</taxon>
        <taxon>Neoptera</taxon>
        <taxon>Endopterygota</taxon>
        <taxon>Lepidoptera</taxon>
        <taxon>Glossata</taxon>
        <taxon>Ditrysia</taxon>
        <taxon>Tineoidea</taxon>
        <taxon>Psychidae</taxon>
        <taxon>Oiketicinae</taxon>
        <taxon>Eumeta</taxon>
    </lineage>
</organism>
<proteinExistence type="predicted"/>
<gene>
    <name evidence="1" type="ORF">EVAR_46507_1</name>
</gene>
<sequence>MVGARAVRLRRVGARQQTTCLTHVASANTRSRHCPPPPTASHGPPDNFIIQVESQKRHVMRINLVPQPLQASYKLFFMIFLVPKHNSPLIGLVLTQNVLRRRTVLLPSALHLRPPSNMCQARVYSRNLPEFARVLARSV</sequence>
<name>A0A4C1WSB4_EUMVA</name>
<protein>
    <submittedName>
        <fullName evidence="1">Uncharacterized protein</fullName>
    </submittedName>
</protein>
<dbReference type="EMBL" id="BGZK01000640">
    <property type="protein sequence ID" value="GBP54141.1"/>
    <property type="molecule type" value="Genomic_DNA"/>
</dbReference>
<evidence type="ECO:0000313" key="2">
    <source>
        <dbReference type="Proteomes" id="UP000299102"/>
    </source>
</evidence>
<evidence type="ECO:0000313" key="1">
    <source>
        <dbReference type="EMBL" id="GBP54141.1"/>
    </source>
</evidence>
<accession>A0A4C1WSB4</accession>
<reference evidence="1 2" key="1">
    <citation type="journal article" date="2019" name="Commun. Biol.">
        <title>The bagworm genome reveals a unique fibroin gene that provides high tensile strength.</title>
        <authorList>
            <person name="Kono N."/>
            <person name="Nakamura H."/>
            <person name="Ohtoshi R."/>
            <person name="Tomita M."/>
            <person name="Numata K."/>
            <person name="Arakawa K."/>
        </authorList>
    </citation>
    <scope>NUCLEOTIDE SEQUENCE [LARGE SCALE GENOMIC DNA]</scope>
</reference>